<accession>A0A6B3KNW5</accession>
<reference evidence="1" key="1">
    <citation type="submission" date="2019-11" db="EMBL/GenBank/DDBJ databases">
        <title>Genome-resolved metagenomics to study the prevalence of co-infection and intraspecific heterogeneity among plant pathogen metapopulations.</title>
        <authorList>
            <person name="Newberry E."/>
            <person name="Bhandari R."/>
            <person name="Kemble J."/>
            <person name="Sikora E."/>
            <person name="Potnis N."/>
        </authorList>
    </citation>
    <scope>NUCLEOTIDE SEQUENCE</scope>
    <source>
        <strain evidence="1">Xe_Pep_Tuscaloosa_18b</strain>
    </source>
</reference>
<proteinExistence type="predicted"/>
<name>A0A6B3KNW5_XANEU</name>
<organism evidence="1">
    <name type="scientific">Xanthomonas euvesicatoria</name>
    <dbReference type="NCBI Taxonomy" id="456327"/>
    <lineage>
        <taxon>Bacteria</taxon>
        <taxon>Pseudomonadati</taxon>
        <taxon>Pseudomonadota</taxon>
        <taxon>Gammaproteobacteria</taxon>
        <taxon>Lysobacterales</taxon>
        <taxon>Lysobacteraceae</taxon>
        <taxon>Xanthomonas</taxon>
    </lineage>
</organism>
<evidence type="ECO:0000313" key="1">
    <source>
        <dbReference type="EMBL" id="NEK74850.1"/>
    </source>
</evidence>
<gene>
    <name evidence="1" type="ORF">G3W62_19110</name>
</gene>
<dbReference type="EMBL" id="JAAGYV010000206">
    <property type="protein sequence ID" value="NEK74850.1"/>
    <property type="molecule type" value="Genomic_DNA"/>
</dbReference>
<protein>
    <submittedName>
        <fullName evidence="1">Uncharacterized protein</fullName>
    </submittedName>
</protein>
<sequence length="77" mass="8318">MDDARAISSNPRYRVDVRTKPAHCLPLWLALPGDSIANQATHRDGQIGAAAQRHCTNAAAFARDVQHAIAQAMRATV</sequence>
<dbReference type="AlphaFoldDB" id="A0A6B3KNW5"/>
<comment type="caution">
    <text evidence="1">The sequence shown here is derived from an EMBL/GenBank/DDBJ whole genome shotgun (WGS) entry which is preliminary data.</text>
</comment>